<keyword evidence="1" id="KW-0677">Repeat</keyword>
<dbReference type="SUPFAM" id="SSF48403">
    <property type="entry name" value="Ankyrin repeat"/>
    <property type="match status" value="1"/>
</dbReference>
<feature type="repeat" description="ANK" evidence="3">
    <location>
        <begin position="204"/>
        <end position="237"/>
    </location>
</feature>
<evidence type="ECO:0000256" key="3">
    <source>
        <dbReference type="PROSITE-ProRule" id="PRU00023"/>
    </source>
</evidence>
<reference evidence="6" key="1">
    <citation type="submission" date="2017-02" db="UniProtKB">
        <authorList>
            <consortium name="WormBaseParasite"/>
        </authorList>
    </citation>
    <scope>IDENTIFICATION</scope>
</reference>
<evidence type="ECO:0000313" key="5">
    <source>
        <dbReference type="Proteomes" id="UP000278807"/>
    </source>
</evidence>
<dbReference type="SMART" id="SM00248">
    <property type="entry name" value="ANK"/>
    <property type="match status" value="8"/>
</dbReference>
<dbReference type="WBParaSite" id="HNAJ_0000498601-mRNA-1">
    <property type="protein sequence ID" value="HNAJ_0000498601-mRNA-1"/>
    <property type="gene ID" value="HNAJ_0000498601"/>
</dbReference>
<accession>A0A0R3TD47</accession>
<dbReference type="PANTHER" id="PTHR24198:SF165">
    <property type="entry name" value="ANKYRIN REPEAT-CONTAINING PROTEIN-RELATED"/>
    <property type="match status" value="1"/>
</dbReference>
<feature type="repeat" description="ANK" evidence="3">
    <location>
        <begin position="39"/>
        <end position="71"/>
    </location>
</feature>
<sequence length="290" mass="32100">MVSYEYCPSLVEAVKHNDIRAVNQHLQMRASPNARDQVTKKTVLMIAAERGHIEIVRKLLENWAFIDLTDREENMAIHWAAYGGALQCLQFLIEKGSIVDVLNANKYTPLMLAISKGHRHVTSFLIGRDPFLIRGLNEHEESEFILATTRNDLEIARLIFQTDVPGIDKKKELQVTLQQAALKKDKAALTFLIGMGANVNNSTEGEDPVMFSAVYAKDADLVLFFIQNGANVNSRDRNGQTPLILAINLGLEDIVHVLISHGAEVSADALNLAHSQGPSNILNVLKKAGE</sequence>
<dbReference type="PROSITE" id="PS50088">
    <property type="entry name" value="ANK_REPEAT"/>
    <property type="match status" value="4"/>
</dbReference>
<evidence type="ECO:0000256" key="1">
    <source>
        <dbReference type="ARBA" id="ARBA00022737"/>
    </source>
</evidence>
<dbReference type="PROSITE" id="PS50297">
    <property type="entry name" value="ANK_REP_REGION"/>
    <property type="match status" value="2"/>
</dbReference>
<evidence type="ECO:0000313" key="4">
    <source>
        <dbReference type="EMBL" id="VDO00844.1"/>
    </source>
</evidence>
<feature type="repeat" description="ANK" evidence="3">
    <location>
        <begin position="72"/>
        <end position="104"/>
    </location>
</feature>
<dbReference type="OrthoDB" id="194358at2759"/>
<name>A0A0R3TD47_RODNA</name>
<dbReference type="Pfam" id="PF12796">
    <property type="entry name" value="Ank_2"/>
    <property type="match status" value="2"/>
</dbReference>
<keyword evidence="5" id="KW-1185">Reference proteome</keyword>
<keyword evidence="2 3" id="KW-0040">ANK repeat</keyword>
<protein>
    <submittedName>
        <fullName evidence="6">ANK_REP_REGION domain-containing protein</fullName>
    </submittedName>
</protein>
<dbReference type="PANTHER" id="PTHR24198">
    <property type="entry name" value="ANKYRIN REPEAT AND PROTEIN KINASE DOMAIN-CONTAINING PROTEIN"/>
    <property type="match status" value="1"/>
</dbReference>
<dbReference type="Proteomes" id="UP000278807">
    <property type="component" value="Unassembled WGS sequence"/>
</dbReference>
<dbReference type="Pfam" id="PF00023">
    <property type="entry name" value="Ank"/>
    <property type="match status" value="1"/>
</dbReference>
<proteinExistence type="predicted"/>
<gene>
    <name evidence="4" type="ORF">HNAJ_LOCUS4984</name>
</gene>
<feature type="repeat" description="ANK" evidence="3">
    <location>
        <begin position="238"/>
        <end position="270"/>
    </location>
</feature>
<evidence type="ECO:0000313" key="6">
    <source>
        <dbReference type="WBParaSite" id="HNAJ_0000498601-mRNA-1"/>
    </source>
</evidence>
<dbReference type="PRINTS" id="PR01415">
    <property type="entry name" value="ANKYRIN"/>
</dbReference>
<dbReference type="STRING" id="102285.A0A0R3TD47"/>
<dbReference type="Gene3D" id="1.25.40.20">
    <property type="entry name" value="Ankyrin repeat-containing domain"/>
    <property type="match status" value="2"/>
</dbReference>
<dbReference type="AlphaFoldDB" id="A0A0R3TD47"/>
<dbReference type="InterPro" id="IPR036770">
    <property type="entry name" value="Ankyrin_rpt-contain_sf"/>
</dbReference>
<dbReference type="InterPro" id="IPR002110">
    <property type="entry name" value="Ankyrin_rpt"/>
</dbReference>
<reference evidence="4 5" key="2">
    <citation type="submission" date="2018-11" db="EMBL/GenBank/DDBJ databases">
        <authorList>
            <consortium name="Pathogen Informatics"/>
        </authorList>
    </citation>
    <scope>NUCLEOTIDE SEQUENCE [LARGE SCALE GENOMIC DNA]</scope>
</reference>
<evidence type="ECO:0000256" key="2">
    <source>
        <dbReference type="ARBA" id="ARBA00023043"/>
    </source>
</evidence>
<organism evidence="6">
    <name type="scientific">Rodentolepis nana</name>
    <name type="common">Dwarf tapeworm</name>
    <name type="synonym">Hymenolepis nana</name>
    <dbReference type="NCBI Taxonomy" id="102285"/>
    <lineage>
        <taxon>Eukaryota</taxon>
        <taxon>Metazoa</taxon>
        <taxon>Spiralia</taxon>
        <taxon>Lophotrochozoa</taxon>
        <taxon>Platyhelminthes</taxon>
        <taxon>Cestoda</taxon>
        <taxon>Eucestoda</taxon>
        <taxon>Cyclophyllidea</taxon>
        <taxon>Hymenolepididae</taxon>
        <taxon>Rodentolepis</taxon>
    </lineage>
</organism>
<dbReference type="EMBL" id="UZAE01003906">
    <property type="protein sequence ID" value="VDO00844.1"/>
    <property type="molecule type" value="Genomic_DNA"/>
</dbReference>